<evidence type="ECO:0000259" key="2">
    <source>
        <dbReference type="PROSITE" id="PS50943"/>
    </source>
</evidence>
<dbReference type="PROSITE" id="PS50943">
    <property type="entry name" value="HTH_CROC1"/>
    <property type="match status" value="1"/>
</dbReference>
<keyword evidence="4" id="KW-1185">Reference proteome</keyword>
<dbReference type="InterPro" id="IPR001387">
    <property type="entry name" value="Cro/C1-type_HTH"/>
</dbReference>
<dbReference type="SMART" id="SM00530">
    <property type="entry name" value="HTH_XRE"/>
    <property type="match status" value="1"/>
</dbReference>
<dbReference type="Gene3D" id="3.30.450.180">
    <property type="match status" value="1"/>
</dbReference>
<dbReference type="CDD" id="cd00093">
    <property type="entry name" value="HTH_XRE"/>
    <property type="match status" value="1"/>
</dbReference>
<dbReference type="Proteomes" id="UP000633509">
    <property type="component" value="Unassembled WGS sequence"/>
</dbReference>
<protein>
    <submittedName>
        <fullName evidence="3">Transcriptional regulator with XRE-family HTH domain</fullName>
    </submittedName>
</protein>
<name>A0ABR9LS02_9ACTN</name>
<feature type="domain" description="HTH cro/C1-type" evidence="2">
    <location>
        <begin position="37"/>
        <end position="84"/>
    </location>
</feature>
<sequence>MDPNVELGDFLRSRRARLRPEEVGVVLGAGGVRRVPGLRREEVAHLAGVSADYYTRLEQGRHPHVSDAVLTAVARALRLDDVERGYLFELVRPAPARRRPEPPQRVRPEAHRMLEVLNDVSPALILNHRRDVLAANQLARALIRDFDALPVRERNLARHVLLDPAARDLYIDWDEVAQTFVANLRLAAGRRPDDPLLNELIGELFVKLPEFNGWWATHRVGQCAHGVQRLRHPVVGELALSHETLAFPADPDQLLCLYTAEPGSPSAEALRLLASWSAPDRPARTSASPPRPGQGMTTHRP</sequence>
<evidence type="ECO:0000313" key="3">
    <source>
        <dbReference type="EMBL" id="MBE1583446.1"/>
    </source>
</evidence>
<dbReference type="EMBL" id="JADBEK010000001">
    <property type="protein sequence ID" value="MBE1583446.1"/>
    <property type="molecule type" value="Genomic_DNA"/>
</dbReference>
<dbReference type="RefSeq" id="WP_192784537.1">
    <property type="nucleotide sequence ID" value="NZ_JADBEK010000001.1"/>
</dbReference>
<dbReference type="InterPro" id="IPR010982">
    <property type="entry name" value="Lambda_DNA-bd_dom_sf"/>
</dbReference>
<dbReference type="Pfam" id="PF13560">
    <property type="entry name" value="HTH_31"/>
    <property type="match status" value="1"/>
</dbReference>
<dbReference type="InterPro" id="IPR041413">
    <property type="entry name" value="MLTR_LBD"/>
</dbReference>
<dbReference type="PANTHER" id="PTHR35010">
    <property type="entry name" value="BLL4672 PROTEIN-RELATED"/>
    <property type="match status" value="1"/>
</dbReference>
<dbReference type="SUPFAM" id="SSF47413">
    <property type="entry name" value="lambda repressor-like DNA-binding domains"/>
    <property type="match status" value="1"/>
</dbReference>
<organism evidence="3 4">
    <name type="scientific">Nonomuraea angiospora</name>
    <dbReference type="NCBI Taxonomy" id="46172"/>
    <lineage>
        <taxon>Bacteria</taxon>
        <taxon>Bacillati</taxon>
        <taxon>Actinomycetota</taxon>
        <taxon>Actinomycetes</taxon>
        <taxon>Streptosporangiales</taxon>
        <taxon>Streptosporangiaceae</taxon>
        <taxon>Nonomuraea</taxon>
    </lineage>
</organism>
<accession>A0ABR9LS02</accession>
<dbReference type="PANTHER" id="PTHR35010:SF2">
    <property type="entry name" value="BLL4672 PROTEIN"/>
    <property type="match status" value="1"/>
</dbReference>
<dbReference type="Gene3D" id="1.10.260.40">
    <property type="entry name" value="lambda repressor-like DNA-binding domains"/>
    <property type="match status" value="1"/>
</dbReference>
<gene>
    <name evidence="3" type="ORF">H4W80_001704</name>
</gene>
<evidence type="ECO:0000256" key="1">
    <source>
        <dbReference type="SAM" id="MobiDB-lite"/>
    </source>
</evidence>
<feature type="compositionally biased region" description="Low complexity" evidence="1">
    <location>
        <begin position="277"/>
        <end position="288"/>
    </location>
</feature>
<feature type="region of interest" description="Disordered" evidence="1">
    <location>
        <begin position="277"/>
        <end position="301"/>
    </location>
</feature>
<reference evidence="3 4" key="1">
    <citation type="submission" date="2020-10" db="EMBL/GenBank/DDBJ databases">
        <title>Sequencing the genomes of 1000 actinobacteria strains.</title>
        <authorList>
            <person name="Klenk H.-P."/>
        </authorList>
    </citation>
    <scope>NUCLEOTIDE SEQUENCE [LARGE SCALE GENOMIC DNA]</scope>
    <source>
        <strain evidence="3 4">DSM 43173</strain>
    </source>
</reference>
<comment type="caution">
    <text evidence="3">The sequence shown here is derived from an EMBL/GenBank/DDBJ whole genome shotgun (WGS) entry which is preliminary data.</text>
</comment>
<proteinExistence type="predicted"/>
<dbReference type="Pfam" id="PF17765">
    <property type="entry name" value="MLTR_LBD"/>
    <property type="match status" value="1"/>
</dbReference>
<evidence type="ECO:0000313" key="4">
    <source>
        <dbReference type="Proteomes" id="UP000633509"/>
    </source>
</evidence>